<feature type="domain" description="Methyltransferase" evidence="1">
    <location>
        <begin position="61"/>
        <end position="161"/>
    </location>
</feature>
<sequence>MAASTNPQLSEQYDTITDAYAVRYSPDGSVNPSYPIAEVEEYQLRLATLSQPVNGLEGKRILDLACGNGNYSRKYLRWGAESVVGVDVSKGMLDTANAYAHQNQLDHELNYVLGDATDETLSIEGGPFDVIVACWLLNYAPDVEAMIKMYRTAGRHLKVGGSFVGLTIPPLLSDLPAERETLNNVLSLDGACGKYGNAGKVIAPTESGDGYRVLVELGLRNEGHRIASFECCYLQNTAFEKACKDSGMFNGLEWREFVVPHSAKKGRPVGYWNELMLSPNCRVCVATRVRVEGEDLSPDGISL</sequence>
<dbReference type="EMBL" id="JAVRQU010000010">
    <property type="protein sequence ID" value="KAK5698230.1"/>
    <property type="molecule type" value="Genomic_DNA"/>
</dbReference>
<dbReference type="PANTHER" id="PTHR43591">
    <property type="entry name" value="METHYLTRANSFERASE"/>
    <property type="match status" value="1"/>
</dbReference>
<dbReference type="CDD" id="cd02440">
    <property type="entry name" value="AdoMet_MTases"/>
    <property type="match status" value="1"/>
</dbReference>
<reference evidence="2" key="1">
    <citation type="submission" date="2023-08" db="EMBL/GenBank/DDBJ databases">
        <title>Black Yeasts Isolated from many extreme environments.</title>
        <authorList>
            <person name="Coleine C."/>
            <person name="Stajich J.E."/>
            <person name="Selbmann L."/>
        </authorList>
    </citation>
    <scope>NUCLEOTIDE SEQUENCE</scope>
    <source>
        <strain evidence="2">CCFEE 5810</strain>
    </source>
</reference>
<evidence type="ECO:0000313" key="2">
    <source>
        <dbReference type="EMBL" id="KAK5698230.1"/>
    </source>
</evidence>
<proteinExistence type="predicted"/>
<dbReference type="PANTHER" id="PTHR43591:SF110">
    <property type="entry name" value="RHODANESE DOMAIN-CONTAINING PROTEIN"/>
    <property type="match status" value="1"/>
</dbReference>
<name>A0AAN7WA80_9PEZI</name>
<protein>
    <recommendedName>
        <fullName evidence="1">Methyltransferase domain-containing protein</fullName>
    </recommendedName>
</protein>
<evidence type="ECO:0000313" key="3">
    <source>
        <dbReference type="Proteomes" id="UP001310594"/>
    </source>
</evidence>
<organism evidence="2 3">
    <name type="scientific">Elasticomyces elasticus</name>
    <dbReference type="NCBI Taxonomy" id="574655"/>
    <lineage>
        <taxon>Eukaryota</taxon>
        <taxon>Fungi</taxon>
        <taxon>Dikarya</taxon>
        <taxon>Ascomycota</taxon>
        <taxon>Pezizomycotina</taxon>
        <taxon>Dothideomycetes</taxon>
        <taxon>Dothideomycetidae</taxon>
        <taxon>Mycosphaerellales</taxon>
        <taxon>Teratosphaeriaceae</taxon>
        <taxon>Elasticomyces</taxon>
    </lineage>
</organism>
<dbReference type="SUPFAM" id="SSF53335">
    <property type="entry name" value="S-adenosyl-L-methionine-dependent methyltransferases"/>
    <property type="match status" value="1"/>
</dbReference>
<gene>
    <name evidence="2" type="ORF">LTR97_007191</name>
</gene>
<dbReference type="Gene3D" id="3.40.50.150">
    <property type="entry name" value="Vaccinia Virus protein VP39"/>
    <property type="match status" value="1"/>
</dbReference>
<dbReference type="AlphaFoldDB" id="A0AAN7WA80"/>
<dbReference type="InterPro" id="IPR029063">
    <property type="entry name" value="SAM-dependent_MTases_sf"/>
</dbReference>
<accession>A0AAN7WA80</accession>
<dbReference type="Proteomes" id="UP001310594">
    <property type="component" value="Unassembled WGS sequence"/>
</dbReference>
<comment type="caution">
    <text evidence="2">The sequence shown here is derived from an EMBL/GenBank/DDBJ whole genome shotgun (WGS) entry which is preliminary data.</text>
</comment>
<evidence type="ECO:0000259" key="1">
    <source>
        <dbReference type="Pfam" id="PF13649"/>
    </source>
</evidence>
<dbReference type="InterPro" id="IPR041698">
    <property type="entry name" value="Methyltransf_25"/>
</dbReference>
<dbReference type="Pfam" id="PF13649">
    <property type="entry name" value="Methyltransf_25"/>
    <property type="match status" value="1"/>
</dbReference>